<keyword evidence="1" id="KW-0547">Nucleotide-binding</keyword>
<dbReference type="InterPro" id="IPR003778">
    <property type="entry name" value="CT_A_B"/>
</dbReference>
<protein>
    <submittedName>
        <fullName evidence="5">Allophanate hydrolase</fullName>
        <ecNumber evidence="5">3.5.1.54</ecNumber>
    </submittedName>
</protein>
<evidence type="ECO:0000313" key="5">
    <source>
        <dbReference type="EMBL" id="CEF42520.1"/>
    </source>
</evidence>
<name>A0A0U5F3J8_9PROT</name>
<reference evidence="6" key="1">
    <citation type="submission" date="2014-09" db="EMBL/GenBank/DDBJ databases">
        <authorList>
            <person name="Illeghems K.G."/>
        </authorList>
    </citation>
    <scope>NUCLEOTIDE SEQUENCE [LARGE SCALE GENOMIC DNA]</scope>
    <source>
        <strain evidence="6">108B</strain>
    </source>
</reference>
<keyword evidence="6" id="KW-1185">Reference proteome</keyword>
<dbReference type="Proteomes" id="UP000056109">
    <property type="component" value="Chromosome I"/>
</dbReference>
<dbReference type="Gene3D" id="2.40.100.10">
    <property type="entry name" value="Cyclophilin-like"/>
    <property type="match status" value="1"/>
</dbReference>
<dbReference type="InterPro" id="IPR029000">
    <property type="entry name" value="Cyclophilin-like_dom_sf"/>
</dbReference>
<dbReference type="InterPro" id="IPR052708">
    <property type="entry name" value="PxpC"/>
</dbReference>
<dbReference type="GeneID" id="34784234"/>
<evidence type="ECO:0000256" key="2">
    <source>
        <dbReference type="ARBA" id="ARBA00022801"/>
    </source>
</evidence>
<dbReference type="SUPFAM" id="SSF50891">
    <property type="entry name" value="Cyclophilin-like"/>
    <property type="match status" value="1"/>
</dbReference>
<dbReference type="RefSeq" id="WP_058988673.1">
    <property type="nucleotide sequence ID" value="NZ_LN606600.1"/>
</dbReference>
<evidence type="ECO:0000256" key="1">
    <source>
        <dbReference type="ARBA" id="ARBA00022741"/>
    </source>
</evidence>
<evidence type="ECO:0000313" key="6">
    <source>
        <dbReference type="Proteomes" id="UP000056109"/>
    </source>
</evidence>
<dbReference type="PANTHER" id="PTHR43309:SF3">
    <property type="entry name" value="5-OXOPROLINASE SUBUNIT C"/>
    <property type="match status" value="1"/>
</dbReference>
<accession>A0A0U5F3J8</accession>
<dbReference type="GO" id="GO:0005524">
    <property type="term" value="F:ATP binding"/>
    <property type="evidence" value="ECO:0007669"/>
    <property type="project" value="UniProtKB-KW"/>
</dbReference>
<organism evidence="5 6">
    <name type="scientific">Acetobacter senegalensis</name>
    <dbReference type="NCBI Taxonomy" id="446692"/>
    <lineage>
        <taxon>Bacteria</taxon>
        <taxon>Pseudomonadati</taxon>
        <taxon>Pseudomonadota</taxon>
        <taxon>Alphaproteobacteria</taxon>
        <taxon>Acetobacterales</taxon>
        <taxon>Acetobacteraceae</taxon>
        <taxon>Acetobacter</taxon>
    </lineage>
</organism>
<dbReference type="NCBIfam" id="TIGR00724">
    <property type="entry name" value="urea_amlyse_rel"/>
    <property type="match status" value="1"/>
</dbReference>
<keyword evidence="3" id="KW-0067">ATP-binding</keyword>
<dbReference type="KEGG" id="asz:ASN_3281"/>
<proteinExistence type="predicted"/>
<evidence type="ECO:0000256" key="3">
    <source>
        <dbReference type="ARBA" id="ARBA00022840"/>
    </source>
</evidence>
<keyword evidence="2 5" id="KW-0378">Hydrolase</keyword>
<dbReference type="EMBL" id="LN606600">
    <property type="protein sequence ID" value="CEF42520.1"/>
    <property type="molecule type" value="Genomic_DNA"/>
</dbReference>
<sequence>MITVLETGVLNSVQDAGRFGYRHLGVSTSGVMDPVALRCGNALLGNAPDAACSEVQTFPFKVRFDKDVSLVVTGAQGVLTLGGRKILPWTVVTARMGDVLTLERPVIGARMYLCVCGGIDVPVVLGSRSTQLRGGFGGYLGRPLEVDDEIAGTGGRVPDGFGAIPPSEGLVGACVEEKEKTVTLRAIPATDYALFTEEAQARFWSTSWQITAQSNRLGYRLKGGALMLKHPIELRSYGVIPGLIQVPPAGEPIVQMADANTAGGYPRIATVIEADLWRLAQARIGSFVRLQRCDHAAGLEAMADVEKYLKSIQENSALYRKSFIRRDAGQTGKKS</sequence>
<feature type="domain" description="Carboxyltransferase" evidence="4">
    <location>
        <begin position="23"/>
        <end position="308"/>
    </location>
</feature>
<dbReference type="PATRIC" id="fig|446692.3.peg.3477"/>
<dbReference type="SMART" id="SM00797">
    <property type="entry name" value="AHS2"/>
    <property type="match status" value="1"/>
</dbReference>
<dbReference type="AlphaFoldDB" id="A0A0U5F3J8"/>
<evidence type="ECO:0000259" key="4">
    <source>
        <dbReference type="SMART" id="SM00797"/>
    </source>
</evidence>
<dbReference type="GO" id="GO:0004039">
    <property type="term" value="F:allophanate hydrolase activity"/>
    <property type="evidence" value="ECO:0007669"/>
    <property type="project" value="UniProtKB-EC"/>
</dbReference>
<gene>
    <name evidence="5" type="ORF">ASN_3281</name>
</gene>
<dbReference type="PANTHER" id="PTHR43309">
    <property type="entry name" value="5-OXOPROLINASE SUBUNIT C"/>
    <property type="match status" value="1"/>
</dbReference>
<dbReference type="Pfam" id="PF02626">
    <property type="entry name" value="CT_A_B"/>
    <property type="match status" value="1"/>
</dbReference>
<dbReference type="EC" id="3.5.1.54" evidence="5"/>